<comment type="caution">
    <text evidence="2">The sequence shown here is derived from an EMBL/GenBank/DDBJ whole genome shotgun (WGS) entry which is preliminary data.</text>
</comment>
<feature type="transmembrane region" description="Helical" evidence="1">
    <location>
        <begin position="122"/>
        <end position="141"/>
    </location>
</feature>
<keyword evidence="1" id="KW-1133">Transmembrane helix</keyword>
<dbReference type="Proteomes" id="UP000221168">
    <property type="component" value="Unassembled WGS sequence"/>
</dbReference>
<keyword evidence="1" id="KW-0812">Transmembrane</keyword>
<sequence length="143" mass="15033">MRTALALCLFAATASFVLGVTLPLVEIERLIVFSDEPSLVQMVTGLWQRGDMALAALIALFSIVTPASKLLLLQIAAAKGPGSRAPSWLHGLSRWSMLDVLLVAIVVFAAKTSGLATAITKPGLWCFAASVILTATAAKLADR</sequence>
<name>A0A2G1QP22_9HYPH</name>
<feature type="transmembrane region" description="Helical" evidence="1">
    <location>
        <begin position="92"/>
        <end position="110"/>
    </location>
</feature>
<proteinExistence type="predicted"/>
<reference evidence="2 3" key="1">
    <citation type="submission" date="2017-10" db="EMBL/GenBank/DDBJ databases">
        <title>Sedimentibacterium mangrovi gen. nov., sp. nov., a novel member of family Phyllobacteriacea isolated from mangrove sediment.</title>
        <authorList>
            <person name="Liao H."/>
            <person name="Tian Y."/>
        </authorList>
    </citation>
    <scope>NUCLEOTIDE SEQUENCE [LARGE SCALE GENOMIC DNA]</scope>
    <source>
        <strain evidence="2 3">X9-2-2</strain>
    </source>
</reference>
<organism evidence="2 3">
    <name type="scientific">Zhengella mangrovi</name>
    <dbReference type="NCBI Taxonomy" id="1982044"/>
    <lineage>
        <taxon>Bacteria</taxon>
        <taxon>Pseudomonadati</taxon>
        <taxon>Pseudomonadota</taxon>
        <taxon>Alphaproteobacteria</taxon>
        <taxon>Hyphomicrobiales</taxon>
        <taxon>Notoacmeibacteraceae</taxon>
        <taxon>Zhengella</taxon>
    </lineage>
</organism>
<accession>A0A2G1QP22</accession>
<dbReference type="InterPro" id="IPR007498">
    <property type="entry name" value="PqiA-like"/>
</dbReference>
<protein>
    <submittedName>
        <fullName evidence="2">Paraquat-inducible membrane protein A</fullName>
    </submittedName>
</protein>
<dbReference type="Pfam" id="PF04403">
    <property type="entry name" value="PqiA"/>
    <property type="match status" value="1"/>
</dbReference>
<evidence type="ECO:0000313" key="3">
    <source>
        <dbReference type="Proteomes" id="UP000221168"/>
    </source>
</evidence>
<dbReference type="AlphaFoldDB" id="A0A2G1QP22"/>
<dbReference type="EMBL" id="PDVP01000004">
    <property type="protein sequence ID" value="PHP67297.1"/>
    <property type="molecule type" value="Genomic_DNA"/>
</dbReference>
<keyword evidence="1" id="KW-0472">Membrane</keyword>
<keyword evidence="3" id="KW-1185">Reference proteome</keyword>
<evidence type="ECO:0000313" key="2">
    <source>
        <dbReference type="EMBL" id="PHP67297.1"/>
    </source>
</evidence>
<evidence type="ECO:0000256" key="1">
    <source>
        <dbReference type="SAM" id="Phobius"/>
    </source>
</evidence>
<gene>
    <name evidence="2" type="ORF">CSC94_09655</name>
</gene>
<feature type="transmembrane region" description="Helical" evidence="1">
    <location>
        <begin position="52"/>
        <end position="72"/>
    </location>
</feature>
<dbReference type="OrthoDB" id="5372500at2"/>
<dbReference type="RefSeq" id="WP_099306124.1">
    <property type="nucleotide sequence ID" value="NZ_PDVP01000004.1"/>
</dbReference>